<dbReference type="InterPro" id="IPR050109">
    <property type="entry name" value="HTH-type_TetR-like_transc_reg"/>
</dbReference>
<dbReference type="Pfam" id="PF00440">
    <property type="entry name" value="TetR_N"/>
    <property type="match status" value="1"/>
</dbReference>
<organism evidence="4 5">
    <name type="scientific">Paenibacillus gyeongsangnamensis</name>
    <dbReference type="NCBI Taxonomy" id="3388067"/>
    <lineage>
        <taxon>Bacteria</taxon>
        <taxon>Bacillati</taxon>
        <taxon>Bacillota</taxon>
        <taxon>Bacilli</taxon>
        <taxon>Bacillales</taxon>
        <taxon>Paenibacillaceae</taxon>
        <taxon>Paenibacillus</taxon>
    </lineage>
</organism>
<dbReference type="PANTHER" id="PTHR30055">
    <property type="entry name" value="HTH-TYPE TRANSCRIPTIONAL REGULATOR RUTR"/>
    <property type="match status" value="1"/>
</dbReference>
<dbReference type="PANTHER" id="PTHR30055:SF222">
    <property type="entry name" value="REGULATORY PROTEIN"/>
    <property type="match status" value="1"/>
</dbReference>
<reference evidence="4 5" key="1">
    <citation type="submission" date="2022-12" db="EMBL/GenBank/DDBJ databases">
        <title>Draft genome sequence of Paenibacillus sp. dW9.</title>
        <authorList>
            <person name="Choi E.-W."/>
            <person name="Kim D.-U."/>
        </authorList>
    </citation>
    <scope>NUCLEOTIDE SEQUENCE [LARGE SCALE GENOMIC DNA]</scope>
    <source>
        <strain evidence="5">dW9</strain>
    </source>
</reference>
<dbReference type="Proteomes" id="UP001527882">
    <property type="component" value="Unassembled WGS sequence"/>
</dbReference>
<evidence type="ECO:0000256" key="1">
    <source>
        <dbReference type="ARBA" id="ARBA00023125"/>
    </source>
</evidence>
<dbReference type="InterPro" id="IPR001647">
    <property type="entry name" value="HTH_TetR"/>
</dbReference>
<dbReference type="Gene3D" id="1.10.357.10">
    <property type="entry name" value="Tetracycline Repressor, domain 2"/>
    <property type="match status" value="1"/>
</dbReference>
<dbReference type="InterPro" id="IPR036271">
    <property type="entry name" value="Tet_transcr_reg_TetR-rel_C_sf"/>
</dbReference>
<evidence type="ECO:0000259" key="3">
    <source>
        <dbReference type="PROSITE" id="PS50977"/>
    </source>
</evidence>
<evidence type="ECO:0000313" key="5">
    <source>
        <dbReference type="Proteomes" id="UP001527882"/>
    </source>
</evidence>
<sequence>MTTDPTDQWIEQLMKLSDEETKMTEKQLRIVQAAIDIFAEKGYAAASTSEIAQKAGVAEGTIFRHYKTKKELLLSIVSPLMVKLVAPFVLRDFAKVLEADYGSFAEFLRALLLNRIAFARANLPVIKIMVQEIPFQPELRDQFKTVVGKEVYQRLEKAALHFQERGELAPLPIPTVLRLISSVIIGYLASRFLVFTDREWDDEWETEQCIAFIMHGLSVRQGGDNS</sequence>
<name>A0ABT4Q3S0_9BACL</name>
<accession>A0ABT4Q3S0</accession>
<dbReference type="SUPFAM" id="SSF46689">
    <property type="entry name" value="Homeodomain-like"/>
    <property type="match status" value="1"/>
</dbReference>
<feature type="domain" description="HTH tetR-type" evidence="3">
    <location>
        <begin position="24"/>
        <end position="84"/>
    </location>
</feature>
<protein>
    <submittedName>
        <fullName evidence="4">TetR/AcrR family transcriptional regulator</fullName>
    </submittedName>
</protein>
<feature type="DNA-binding region" description="H-T-H motif" evidence="2">
    <location>
        <begin position="47"/>
        <end position="66"/>
    </location>
</feature>
<comment type="caution">
    <text evidence="4">The sequence shown here is derived from an EMBL/GenBank/DDBJ whole genome shotgun (WGS) entry which is preliminary data.</text>
</comment>
<keyword evidence="1 2" id="KW-0238">DNA-binding</keyword>
<dbReference type="PROSITE" id="PS50977">
    <property type="entry name" value="HTH_TETR_2"/>
    <property type="match status" value="1"/>
</dbReference>
<dbReference type="PRINTS" id="PR00455">
    <property type="entry name" value="HTHTETR"/>
</dbReference>
<dbReference type="InterPro" id="IPR009057">
    <property type="entry name" value="Homeodomain-like_sf"/>
</dbReference>
<dbReference type="RefSeq" id="WP_269879703.1">
    <property type="nucleotide sequence ID" value="NZ_JAQAGZ010000001.1"/>
</dbReference>
<gene>
    <name evidence="4" type="ORF">O9H85_02610</name>
</gene>
<evidence type="ECO:0000256" key="2">
    <source>
        <dbReference type="PROSITE-ProRule" id="PRU00335"/>
    </source>
</evidence>
<evidence type="ECO:0000313" key="4">
    <source>
        <dbReference type="EMBL" id="MCZ8511345.1"/>
    </source>
</evidence>
<keyword evidence="5" id="KW-1185">Reference proteome</keyword>
<dbReference type="SUPFAM" id="SSF48498">
    <property type="entry name" value="Tetracyclin repressor-like, C-terminal domain"/>
    <property type="match status" value="1"/>
</dbReference>
<proteinExistence type="predicted"/>
<dbReference type="EMBL" id="JAQAGZ010000001">
    <property type="protein sequence ID" value="MCZ8511345.1"/>
    <property type="molecule type" value="Genomic_DNA"/>
</dbReference>